<evidence type="ECO:0000313" key="3">
    <source>
        <dbReference type="Proteomes" id="UP000661696"/>
    </source>
</evidence>
<dbReference type="InterPro" id="IPR032577">
    <property type="entry name" value="DUF4920"/>
</dbReference>
<gene>
    <name evidence="2" type="ORF">JET18_08540</name>
</gene>
<organism evidence="2 3">
    <name type="scientific">Chryseobacterium endalhagicum</name>
    <dbReference type="NCBI Taxonomy" id="2797638"/>
    <lineage>
        <taxon>Bacteria</taxon>
        <taxon>Pseudomonadati</taxon>
        <taxon>Bacteroidota</taxon>
        <taxon>Flavobacteriia</taxon>
        <taxon>Flavobacteriales</taxon>
        <taxon>Weeksellaceae</taxon>
        <taxon>Chryseobacterium group</taxon>
        <taxon>Chryseobacterium</taxon>
    </lineage>
</organism>
<feature type="chain" id="PRO_5045953035" evidence="1">
    <location>
        <begin position="21"/>
        <end position="170"/>
    </location>
</feature>
<evidence type="ECO:0000313" key="2">
    <source>
        <dbReference type="EMBL" id="MBL1220882.1"/>
    </source>
</evidence>
<sequence>MKFKAILLAAAVSVSTLAFAQETSQKKAGPPAGNAIVGDVYGAGVVSSESKAITVDKLSKKLKKDNKKVEGVAVKGKVTDVCEKKGCWLTIQTEDNSQFFVKMKDYAFFVPTALKGKNVVLEGTAERKVTSIDEQKHYAEDAKKPQAEIDAITTPKEEIRFVANGIKVVN</sequence>
<name>A0ABS1QE59_9FLAO</name>
<dbReference type="RefSeq" id="WP_202090186.1">
    <property type="nucleotide sequence ID" value="NZ_JAELVM010000001.1"/>
</dbReference>
<dbReference type="Pfam" id="PF16267">
    <property type="entry name" value="DUF4920"/>
    <property type="match status" value="1"/>
</dbReference>
<comment type="caution">
    <text evidence="2">The sequence shown here is derived from an EMBL/GenBank/DDBJ whole genome shotgun (WGS) entry which is preliminary data.</text>
</comment>
<dbReference type="Proteomes" id="UP000661696">
    <property type="component" value="Unassembled WGS sequence"/>
</dbReference>
<protein>
    <submittedName>
        <fullName evidence="2">DUF4920 domain-containing protein</fullName>
    </submittedName>
</protein>
<accession>A0ABS1QE59</accession>
<reference evidence="2 3" key="1">
    <citation type="submission" date="2020-12" db="EMBL/GenBank/DDBJ databases">
        <title>Chryseobacterium endoalhailicus sp. nov., isolated from seed of leguminous plant.</title>
        <authorList>
            <person name="Zhang X."/>
        </authorList>
    </citation>
    <scope>NUCLEOTIDE SEQUENCE [LARGE SCALE GENOMIC DNA]</scope>
    <source>
        <strain evidence="2 3">L7</strain>
    </source>
</reference>
<keyword evidence="3" id="KW-1185">Reference proteome</keyword>
<proteinExistence type="predicted"/>
<feature type="signal peptide" evidence="1">
    <location>
        <begin position="1"/>
        <end position="20"/>
    </location>
</feature>
<dbReference type="EMBL" id="JAELVM010000001">
    <property type="protein sequence ID" value="MBL1220882.1"/>
    <property type="molecule type" value="Genomic_DNA"/>
</dbReference>
<keyword evidence="1" id="KW-0732">Signal</keyword>
<evidence type="ECO:0000256" key="1">
    <source>
        <dbReference type="SAM" id="SignalP"/>
    </source>
</evidence>